<accession>A0A1J4J000</accession>
<dbReference type="GeneID" id="94831183"/>
<feature type="compositionally biased region" description="Polar residues" evidence="1">
    <location>
        <begin position="488"/>
        <end position="503"/>
    </location>
</feature>
<dbReference type="VEuPathDB" id="TrichDB:TRFO_12174"/>
<dbReference type="AlphaFoldDB" id="A0A1J4J000"/>
<organism evidence="3 4">
    <name type="scientific">Tritrichomonas foetus</name>
    <dbReference type="NCBI Taxonomy" id="1144522"/>
    <lineage>
        <taxon>Eukaryota</taxon>
        <taxon>Metamonada</taxon>
        <taxon>Parabasalia</taxon>
        <taxon>Tritrichomonadida</taxon>
        <taxon>Tritrichomonadidae</taxon>
        <taxon>Tritrichomonas</taxon>
    </lineage>
</organism>
<feature type="compositionally biased region" description="Polar residues" evidence="1">
    <location>
        <begin position="263"/>
        <end position="280"/>
    </location>
</feature>
<protein>
    <recommendedName>
        <fullName evidence="2">TOG domain-containing protein</fullName>
    </recommendedName>
</protein>
<dbReference type="SUPFAM" id="SSF48371">
    <property type="entry name" value="ARM repeat"/>
    <property type="match status" value="1"/>
</dbReference>
<dbReference type="OrthoDB" id="46159at2759"/>
<dbReference type="SMART" id="SM01349">
    <property type="entry name" value="TOG"/>
    <property type="match status" value="1"/>
</dbReference>
<dbReference type="RefSeq" id="XP_068346119.1">
    <property type="nucleotide sequence ID" value="XM_068496479.1"/>
</dbReference>
<feature type="compositionally biased region" description="Basic and acidic residues" evidence="1">
    <location>
        <begin position="282"/>
        <end position="315"/>
    </location>
</feature>
<dbReference type="EMBL" id="MLAK01001448">
    <property type="protein sequence ID" value="OHS92982.1"/>
    <property type="molecule type" value="Genomic_DNA"/>
</dbReference>
<dbReference type="PANTHER" id="PTHR21567:SF9">
    <property type="entry name" value="CLIP-ASSOCIATING PROTEIN"/>
    <property type="match status" value="1"/>
</dbReference>
<dbReference type="GO" id="GO:0005819">
    <property type="term" value="C:spindle"/>
    <property type="evidence" value="ECO:0007669"/>
    <property type="project" value="UniProtKB-ARBA"/>
</dbReference>
<feature type="region of interest" description="Disordered" evidence="1">
    <location>
        <begin position="465"/>
        <end position="505"/>
    </location>
</feature>
<dbReference type="InterPro" id="IPR034085">
    <property type="entry name" value="TOG"/>
</dbReference>
<evidence type="ECO:0000259" key="2">
    <source>
        <dbReference type="SMART" id="SM01349"/>
    </source>
</evidence>
<dbReference type="PANTHER" id="PTHR21567">
    <property type="entry name" value="CLASP"/>
    <property type="match status" value="1"/>
</dbReference>
<gene>
    <name evidence="3" type="ORF">TRFO_12174</name>
</gene>
<evidence type="ECO:0000313" key="3">
    <source>
        <dbReference type="EMBL" id="OHS92982.1"/>
    </source>
</evidence>
<evidence type="ECO:0000256" key="1">
    <source>
        <dbReference type="SAM" id="MobiDB-lite"/>
    </source>
</evidence>
<feature type="region of interest" description="Disordered" evidence="1">
    <location>
        <begin position="262"/>
        <end position="315"/>
    </location>
</feature>
<dbReference type="GO" id="GO:0000226">
    <property type="term" value="P:microtubule cytoskeleton organization"/>
    <property type="evidence" value="ECO:0007669"/>
    <property type="project" value="UniProtKB-ARBA"/>
</dbReference>
<proteinExistence type="predicted"/>
<dbReference type="GO" id="GO:0000278">
    <property type="term" value="P:mitotic cell cycle"/>
    <property type="evidence" value="ECO:0007669"/>
    <property type="project" value="UniProtKB-ARBA"/>
</dbReference>
<dbReference type="Gene3D" id="1.25.10.10">
    <property type="entry name" value="Leucine-rich Repeat Variant"/>
    <property type="match status" value="2"/>
</dbReference>
<dbReference type="InterPro" id="IPR024395">
    <property type="entry name" value="CLASP_N_dom"/>
</dbReference>
<reference evidence="3" key="1">
    <citation type="submission" date="2016-10" db="EMBL/GenBank/DDBJ databases">
        <authorList>
            <person name="Benchimol M."/>
            <person name="Almeida L.G."/>
            <person name="Vasconcelos A.T."/>
            <person name="Perreira-Neves A."/>
            <person name="Rosa I.A."/>
            <person name="Tasca T."/>
            <person name="Bogo M.R."/>
            <person name="de Souza W."/>
        </authorList>
    </citation>
    <scope>NUCLEOTIDE SEQUENCE [LARGE SCALE GENOMIC DNA]</scope>
    <source>
        <strain evidence="3">K</strain>
    </source>
</reference>
<name>A0A1J4J000_9EUKA</name>
<dbReference type="Pfam" id="PF12348">
    <property type="entry name" value="CLASP_N"/>
    <property type="match status" value="1"/>
</dbReference>
<comment type="caution">
    <text evidence="3">The sequence shown here is derived from an EMBL/GenBank/DDBJ whole genome shotgun (WGS) entry which is preliminary data.</text>
</comment>
<keyword evidence="4" id="KW-1185">Reference proteome</keyword>
<feature type="domain" description="TOG" evidence="2">
    <location>
        <begin position="35"/>
        <end position="266"/>
    </location>
</feature>
<evidence type="ECO:0000313" key="4">
    <source>
        <dbReference type="Proteomes" id="UP000179807"/>
    </source>
</evidence>
<dbReference type="InterPro" id="IPR011989">
    <property type="entry name" value="ARM-like"/>
</dbReference>
<dbReference type="InterPro" id="IPR016024">
    <property type="entry name" value="ARM-type_fold"/>
</dbReference>
<dbReference type="GO" id="GO:0008017">
    <property type="term" value="F:microtubule binding"/>
    <property type="evidence" value="ECO:0007669"/>
    <property type="project" value="TreeGrafter"/>
</dbReference>
<sequence>MKTTRPKTAANLDFREMFETAGSDVAPISFKNQSQYVQELDNLSEKINERNEWNDQVAAIKRVMGLVNGGALNHDQFIRDLIKLSTGLISASKNLRSALVKTSCLLVSQLARELGTKFDVMGEMIFPLSSQTSHGTQIIADSCKYAILMISRYCQTKRVFGSLVELSKTKSPSNRLISSESMFIILNHWRKGMIDRNYEVLAQTIQKLLKDSNPEARTFARRASISLFALFPTRKESFLDEIEERIRKQIEEEEESIYQFKETTSPNEENEIHPSTFTEPETSEKELVVQNEMKNDEITKESSTENNDKENEKFEIKPKLSLPKIEIPSETVKNGQDSPSTPVNEVKFINDLNIKLLKTPEIESISSMSARSNESERIVKINQPKLFVEEDQVISDSDFERMINEKLSQCAEQSDTLKLEDILSETTNKTKTEQKTNTKYDNKVEKKSKIQTVNKTINQYQENSVKNSSEYAPNVTLPPPIVKRKPSLSKNYTHPLKRNSSPNKHCKFILPSSNTSRPSLDSQKNKKILKLQDGQEINFLNSINAKVNFGQTSELRDSIKTVVSGLIVCSINDDQKISSNALKLIFELLSVYPANFERFISPIMEVLFNDLTAETPNALNMKQAILRDLQKLFKPSILINASSQQTPSNDLIKFIAVTCANPECNLSDNDLCQRLIDIVLSPKITLVDKVKDVLSSIAKKNQTLFNEVSQKYYNNEIIMQCKSALYCPTTNVPKFDPSNVRIWCGNVFEYVKCLSDAKWIEERSLIYKEISDSAFSTNDYHMVLELIYNITQLKGYESYADFLSPLLKFHREKKITLTVKILDSLIGNIDKNELISTFLSKINPIDPDVTRGAIFYIGQLVRKDKDKHTKVIFSSITNAFSELIKNSNPDIRRFSVMGFVDLHSTYKNEVEEYSKNSLSPVQQKLISLYCSKEQIAI</sequence>
<dbReference type="Proteomes" id="UP000179807">
    <property type="component" value="Unassembled WGS sequence"/>
</dbReference>
<dbReference type="GO" id="GO:0005881">
    <property type="term" value="C:cytoplasmic microtubule"/>
    <property type="evidence" value="ECO:0007669"/>
    <property type="project" value="TreeGrafter"/>
</dbReference>